<reference evidence="2" key="1">
    <citation type="submission" date="2021-01" db="EMBL/GenBank/DDBJ databases">
        <title>YIM 132084 draft genome.</title>
        <authorList>
            <person name="An D."/>
        </authorList>
    </citation>
    <scope>NUCLEOTIDE SEQUENCE</scope>
    <source>
        <strain evidence="2">YIM 132084</strain>
    </source>
</reference>
<dbReference type="PROSITE" id="PS51197">
    <property type="entry name" value="HTH_RRF2_2"/>
    <property type="match status" value="1"/>
</dbReference>
<evidence type="ECO:0000313" key="2">
    <source>
        <dbReference type="EMBL" id="MBM9469585.1"/>
    </source>
</evidence>
<accession>A0A939C0U3</accession>
<dbReference type="InterPro" id="IPR030489">
    <property type="entry name" value="TR_Rrf2-type_CS"/>
</dbReference>
<dbReference type="InterPro" id="IPR036390">
    <property type="entry name" value="WH_DNA-bd_sf"/>
</dbReference>
<dbReference type="Proteomes" id="UP000663792">
    <property type="component" value="Unassembled WGS sequence"/>
</dbReference>
<name>A0A939C0U3_9ACTN</name>
<organism evidence="2 3">
    <name type="scientific">Nakamurella leprariae</name>
    <dbReference type="NCBI Taxonomy" id="2803911"/>
    <lineage>
        <taxon>Bacteria</taxon>
        <taxon>Bacillati</taxon>
        <taxon>Actinomycetota</taxon>
        <taxon>Actinomycetes</taxon>
        <taxon>Nakamurellales</taxon>
        <taxon>Nakamurellaceae</taxon>
        <taxon>Nakamurella</taxon>
    </lineage>
</organism>
<dbReference type="EMBL" id="JAERWK010000030">
    <property type="protein sequence ID" value="MBM9469585.1"/>
    <property type="molecule type" value="Genomic_DNA"/>
</dbReference>
<dbReference type="GO" id="GO:0003700">
    <property type="term" value="F:DNA-binding transcription factor activity"/>
    <property type="evidence" value="ECO:0007669"/>
    <property type="project" value="TreeGrafter"/>
</dbReference>
<dbReference type="PANTHER" id="PTHR33221:SF5">
    <property type="entry name" value="HTH-TYPE TRANSCRIPTIONAL REGULATOR ISCR"/>
    <property type="match status" value="1"/>
</dbReference>
<dbReference type="AlphaFoldDB" id="A0A939C0U3"/>
<keyword evidence="1" id="KW-0238">DNA-binding</keyword>
<evidence type="ECO:0000256" key="1">
    <source>
        <dbReference type="ARBA" id="ARBA00023125"/>
    </source>
</evidence>
<dbReference type="SUPFAM" id="SSF46785">
    <property type="entry name" value="Winged helix' DNA-binding domain"/>
    <property type="match status" value="1"/>
</dbReference>
<dbReference type="NCBIfam" id="TIGR00738">
    <property type="entry name" value="rrf2_super"/>
    <property type="match status" value="1"/>
</dbReference>
<dbReference type="Pfam" id="PF02082">
    <property type="entry name" value="Rrf2"/>
    <property type="match status" value="1"/>
</dbReference>
<evidence type="ECO:0000313" key="3">
    <source>
        <dbReference type="Proteomes" id="UP000663792"/>
    </source>
</evidence>
<dbReference type="RefSeq" id="WP_205262549.1">
    <property type="nucleotide sequence ID" value="NZ_JAERWK010000030.1"/>
</dbReference>
<comment type="caution">
    <text evidence="2">The sequence shown here is derived from an EMBL/GenBank/DDBJ whole genome shotgun (WGS) entry which is preliminary data.</text>
</comment>
<dbReference type="PANTHER" id="PTHR33221">
    <property type="entry name" value="WINGED HELIX-TURN-HELIX TRANSCRIPTIONAL REGULATOR, RRF2 FAMILY"/>
    <property type="match status" value="1"/>
</dbReference>
<dbReference type="InterPro" id="IPR000944">
    <property type="entry name" value="Tscrpt_reg_Rrf2"/>
</dbReference>
<dbReference type="GO" id="GO:0003677">
    <property type="term" value="F:DNA binding"/>
    <property type="evidence" value="ECO:0007669"/>
    <property type="project" value="UniProtKB-KW"/>
</dbReference>
<proteinExistence type="predicted"/>
<dbReference type="InterPro" id="IPR036388">
    <property type="entry name" value="WH-like_DNA-bd_sf"/>
</dbReference>
<sequence>MRISAKTDYALRAMIELSARRADGFVKAEVVAEAQDIALPFLVSIFNTLRIAGLVVTKRGPDGGYRLGLDPEQLSVADIIRVIEGPLANIVGVAPEDVRYTGSTERLKDVWVALRVAMRSVLEQTTLADVAGRALPAEVTTLLAQDGAWVSRPRLPAALTSPAAALDGSAP</sequence>
<gene>
    <name evidence="2" type="ORF">JL106_20060</name>
</gene>
<protein>
    <submittedName>
        <fullName evidence="2">Rrf2 family transcriptional regulator</fullName>
    </submittedName>
</protein>
<dbReference type="GO" id="GO:0005829">
    <property type="term" value="C:cytosol"/>
    <property type="evidence" value="ECO:0007669"/>
    <property type="project" value="TreeGrafter"/>
</dbReference>
<dbReference type="Gene3D" id="1.10.10.10">
    <property type="entry name" value="Winged helix-like DNA-binding domain superfamily/Winged helix DNA-binding domain"/>
    <property type="match status" value="1"/>
</dbReference>
<keyword evidence="3" id="KW-1185">Reference proteome</keyword>
<dbReference type="PROSITE" id="PS01332">
    <property type="entry name" value="HTH_RRF2_1"/>
    <property type="match status" value="1"/>
</dbReference>